<sequence length="405" mass="41535">MTTAEAQTHGHHPGPGTTAPRGLAAVVAAIGIMVVAANLRPGVVSVAPLIGDITADEGFSSAVAGLLTTLPVLFFGLSAPVAPRLAARFGIERTIFGALVVLVGGIALRLVPSAIPLFVGSAIIGAAIGVCNVVLPALIKRDFAHRSGLMTGFYSMTLSGGAAVTSGATVPIANALGGDWRLALASWGLLAVVGIVVWLPQVRRMHRMTAPASAESLLRNRIAWAITIFMGAQSLIFYTFTAWLPQYLVDEYGMTSLHAGAVLATAQVVSLTMSLVTPIIAGRFADQRVVTLIVTAVCAVGFIGLVATDVWPGFWAACVMSGPGAAISLSLLFMVLRSRDAAQTSQVSGMAQSIGYLAAAVGPILIGAVHDVSGSWTVAMAVLGLALIPQAIAALQAARNVKISD</sequence>
<dbReference type="EMBL" id="BANX01000011">
    <property type="protein sequence ID" value="GAC67757.1"/>
    <property type="molecule type" value="Genomic_DNA"/>
</dbReference>
<feature type="transmembrane region" description="Helical" evidence="5">
    <location>
        <begin position="182"/>
        <end position="201"/>
    </location>
</feature>
<keyword evidence="3 5" id="KW-1133">Transmembrane helix</keyword>
<protein>
    <recommendedName>
        <fullName evidence="6">Major facilitator superfamily (MFS) profile domain-containing protein</fullName>
    </recommendedName>
</protein>
<dbReference type="PANTHER" id="PTHR23523">
    <property type="match status" value="1"/>
</dbReference>
<keyword evidence="4 5" id="KW-0472">Membrane</keyword>
<feature type="transmembrane region" description="Helical" evidence="5">
    <location>
        <begin position="289"/>
        <end position="308"/>
    </location>
</feature>
<evidence type="ECO:0000313" key="8">
    <source>
        <dbReference type="Proteomes" id="UP000011666"/>
    </source>
</evidence>
<feature type="transmembrane region" description="Helical" evidence="5">
    <location>
        <begin position="222"/>
        <end position="244"/>
    </location>
</feature>
<feature type="transmembrane region" description="Helical" evidence="5">
    <location>
        <begin position="117"/>
        <end position="139"/>
    </location>
</feature>
<dbReference type="InterPro" id="IPR036259">
    <property type="entry name" value="MFS_trans_sf"/>
</dbReference>
<proteinExistence type="predicted"/>
<evidence type="ECO:0000256" key="2">
    <source>
        <dbReference type="ARBA" id="ARBA00022692"/>
    </source>
</evidence>
<feature type="transmembrane region" description="Helical" evidence="5">
    <location>
        <begin position="347"/>
        <end position="369"/>
    </location>
</feature>
<feature type="transmembrane region" description="Helical" evidence="5">
    <location>
        <begin position="151"/>
        <end position="176"/>
    </location>
</feature>
<dbReference type="InterPro" id="IPR011701">
    <property type="entry name" value="MFS"/>
</dbReference>
<dbReference type="GO" id="GO:0005886">
    <property type="term" value="C:plasma membrane"/>
    <property type="evidence" value="ECO:0007669"/>
    <property type="project" value="UniProtKB-SubCell"/>
</dbReference>
<dbReference type="InterPro" id="IPR052524">
    <property type="entry name" value="MFS_Cyanate_Porter"/>
</dbReference>
<evidence type="ECO:0000256" key="5">
    <source>
        <dbReference type="SAM" id="Phobius"/>
    </source>
</evidence>
<feature type="transmembrane region" description="Helical" evidence="5">
    <location>
        <begin position="256"/>
        <end position="277"/>
    </location>
</feature>
<feature type="transmembrane region" description="Helical" evidence="5">
    <location>
        <begin position="314"/>
        <end position="335"/>
    </location>
</feature>
<dbReference type="CDD" id="cd17339">
    <property type="entry name" value="MFS_NIMT_CynX_like"/>
    <property type="match status" value="1"/>
</dbReference>
<dbReference type="SUPFAM" id="SSF103473">
    <property type="entry name" value="MFS general substrate transporter"/>
    <property type="match status" value="1"/>
</dbReference>
<evidence type="ECO:0000313" key="7">
    <source>
        <dbReference type="EMBL" id="GAC67757.1"/>
    </source>
</evidence>
<feature type="transmembrane region" description="Helical" evidence="5">
    <location>
        <begin position="94"/>
        <end position="111"/>
    </location>
</feature>
<dbReference type="Proteomes" id="UP000011666">
    <property type="component" value="Unassembled WGS sequence"/>
</dbReference>
<feature type="transmembrane region" description="Helical" evidence="5">
    <location>
        <begin position="375"/>
        <end position="395"/>
    </location>
</feature>
<comment type="caution">
    <text evidence="7">The sequence shown here is derived from an EMBL/GenBank/DDBJ whole genome shotgun (WGS) entry which is preliminary data.</text>
</comment>
<keyword evidence="2 5" id="KW-0812">Transmembrane</keyword>
<name>M0QJZ0_9ACTN</name>
<evidence type="ECO:0000256" key="1">
    <source>
        <dbReference type="ARBA" id="ARBA00004651"/>
    </source>
</evidence>
<dbReference type="eggNOG" id="COG2807">
    <property type="taxonomic scope" value="Bacteria"/>
</dbReference>
<gene>
    <name evidence="7" type="ORF">GS4_11_00250</name>
</gene>
<dbReference type="InterPro" id="IPR020846">
    <property type="entry name" value="MFS_dom"/>
</dbReference>
<organism evidence="7 8">
    <name type="scientific">Gordonia soli NBRC 108243</name>
    <dbReference type="NCBI Taxonomy" id="1223545"/>
    <lineage>
        <taxon>Bacteria</taxon>
        <taxon>Bacillati</taxon>
        <taxon>Actinomycetota</taxon>
        <taxon>Actinomycetes</taxon>
        <taxon>Mycobacteriales</taxon>
        <taxon>Gordoniaceae</taxon>
        <taxon>Gordonia</taxon>
    </lineage>
</organism>
<keyword evidence="8" id="KW-1185">Reference proteome</keyword>
<dbReference type="AlphaFoldDB" id="M0QJZ0"/>
<feature type="transmembrane region" description="Helical" evidence="5">
    <location>
        <begin position="59"/>
        <end position="82"/>
    </location>
</feature>
<evidence type="ECO:0000256" key="4">
    <source>
        <dbReference type="ARBA" id="ARBA00023136"/>
    </source>
</evidence>
<dbReference type="PROSITE" id="PS50850">
    <property type="entry name" value="MFS"/>
    <property type="match status" value="1"/>
</dbReference>
<reference evidence="7 8" key="1">
    <citation type="submission" date="2013-01" db="EMBL/GenBank/DDBJ databases">
        <title>Whole genome shotgun sequence of Gordonia soli NBRC 108243.</title>
        <authorList>
            <person name="Isaki-Nakamura S."/>
            <person name="Hosoyama A."/>
            <person name="Tsuchikane K."/>
            <person name="Ando Y."/>
            <person name="Baba S."/>
            <person name="Ohji S."/>
            <person name="Hamada M."/>
            <person name="Tamura T."/>
            <person name="Yamazoe A."/>
            <person name="Yamazaki S."/>
            <person name="Fujita N."/>
        </authorList>
    </citation>
    <scope>NUCLEOTIDE SEQUENCE [LARGE SCALE GENOMIC DNA]</scope>
    <source>
        <strain evidence="7 8">NBRC 108243</strain>
    </source>
</reference>
<accession>M0QJZ0</accession>
<evidence type="ECO:0000259" key="6">
    <source>
        <dbReference type="PROSITE" id="PS50850"/>
    </source>
</evidence>
<dbReference type="Gene3D" id="1.20.1250.20">
    <property type="entry name" value="MFS general substrate transporter like domains"/>
    <property type="match status" value="2"/>
</dbReference>
<dbReference type="GO" id="GO:0022857">
    <property type="term" value="F:transmembrane transporter activity"/>
    <property type="evidence" value="ECO:0007669"/>
    <property type="project" value="InterPro"/>
</dbReference>
<feature type="transmembrane region" description="Helical" evidence="5">
    <location>
        <begin position="21"/>
        <end position="39"/>
    </location>
</feature>
<comment type="subcellular location">
    <subcellularLocation>
        <location evidence="1">Cell membrane</location>
        <topology evidence="1">Multi-pass membrane protein</topology>
    </subcellularLocation>
</comment>
<dbReference type="PANTHER" id="PTHR23523:SF2">
    <property type="entry name" value="2-NITROIMIDAZOLE TRANSPORTER"/>
    <property type="match status" value="1"/>
</dbReference>
<dbReference type="STRING" id="1223545.GS4_11_00250"/>
<dbReference type="Pfam" id="PF07690">
    <property type="entry name" value="MFS_1"/>
    <property type="match status" value="1"/>
</dbReference>
<feature type="domain" description="Major facilitator superfamily (MFS) profile" evidence="6">
    <location>
        <begin position="26"/>
        <end position="402"/>
    </location>
</feature>
<evidence type="ECO:0000256" key="3">
    <source>
        <dbReference type="ARBA" id="ARBA00022989"/>
    </source>
</evidence>